<evidence type="ECO:0000256" key="3">
    <source>
        <dbReference type="SAM" id="MobiDB-lite"/>
    </source>
</evidence>
<dbReference type="Pfam" id="PF00076">
    <property type="entry name" value="RRM_1"/>
    <property type="match status" value="2"/>
</dbReference>
<evidence type="ECO:0000256" key="2">
    <source>
        <dbReference type="PROSITE-ProRule" id="PRU00176"/>
    </source>
</evidence>
<evidence type="ECO:0000256" key="1">
    <source>
        <dbReference type="ARBA" id="ARBA00022884"/>
    </source>
</evidence>
<dbReference type="GO" id="GO:0003730">
    <property type="term" value="F:mRNA 3'-UTR binding"/>
    <property type="evidence" value="ECO:0007669"/>
    <property type="project" value="TreeGrafter"/>
</dbReference>
<accession>A0A2T7PQQ6</accession>
<organism evidence="5 6">
    <name type="scientific">Pomacea canaliculata</name>
    <name type="common">Golden apple snail</name>
    <dbReference type="NCBI Taxonomy" id="400727"/>
    <lineage>
        <taxon>Eukaryota</taxon>
        <taxon>Metazoa</taxon>
        <taxon>Spiralia</taxon>
        <taxon>Lophotrochozoa</taxon>
        <taxon>Mollusca</taxon>
        <taxon>Gastropoda</taxon>
        <taxon>Caenogastropoda</taxon>
        <taxon>Architaenioglossa</taxon>
        <taxon>Ampullarioidea</taxon>
        <taxon>Ampullariidae</taxon>
        <taxon>Pomacea</taxon>
    </lineage>
</organism>
<name>A0A2T7PQQ6_POMCA</name>
<dbReference type="Proteomes" id="UP000245119">
    <property type="component" value="Linkage Group LG2"/>
</dbReference>
<dbReference type="GO" id="GO:0071013">
    <property type="term" value="C:catalytic step 2 spliceosome"/>
    <property type="evidence" value="ECO:0007669"/>
    <property type="project" value="TreeGrafter"/>
</dbReference>
<dbReference type="GO" id="GO:0000398">
    <property type="term" value="P:mRNA splicing, via spliceosome"/>
    <property type="evidence" value="ECO:0007669"/>
    <property type="project" value="TreeGrafter"/>
</dbReference>
<feature type="region of interest" description="Disordered" evidence="3">
    <location>
        <begin position="272"/>
        <end position="291"/>
    </location>
</feature>
<comment type="caution">
    <text evidence="5">The sequence shown here is derived from an EMBL/GenBank/DDBJ whole genome shotgun (WGS) entry which is preliminary data.</text>
</comment>
<sequence>MPFQQGYGPRPTRPRYEDTSSPNPEQFRKLFIGGLSYDTDEKSLRAHFEKWGEITDYQEGFGFITYKEASQLDEAQKNRPHKVDGREVETKRAMPRDDPINQQSVQKMFVGGLKDDTTEEMVRECFGGDIESVEMIKDKTTGKSRGFCFVTFSDADTVDKHVLKKHYELNGRRVEVKKAFSKSEIGFGRNDYGNYGPGNYGGSGGFGGGGGGGYGGYGPSRGGYGGGNYGGQGGYGSQGWNQGGGYGDYGYGGQGERGGWGNQNYNAYNNNYGGGPVRGGGYGGGGSYNRR</sequence>
<dbReference type="AlphaFoldDB" id="A0A2T7PQQ6"/>
<evidence type="ECO:0000313" key="6">
    <source>
        <dbReference type="Proteomes" id="UP000245119"/>
    </source>
</evidence>
<dbReference type="PROSITE" id="PS50102">
    <property type="entry name" value="RRM"/>
    <property type="match status" value="2"/>
</dbReference>
<dbReference type="InterPro" id="IPR035979">
    <property type="entry name" value="RBD_domain_sf"/>
</dbReference>
<dbReference type="STRING" id="400727.A0A2T7PQQ6"/>
<feature type="domain" description="RRM" evidence="4">
    <location>
        <begin position="106"/>
        <end position="181"/>
    </location>
</feature>
<dbReference type="SUPFAM" id="SSF54928">
    <property type="entry name" value="RNA-binding domain, RBD"/>
    <property type="match status" value="2"/>
</dbReference>
<dbReference type="Gene3D" id="3.30.70.330">
    <property type="match status" value="2"/>
</dbReference>
<reference evidence="5 6" key="1">
    <citation type="submission" date="2018-04" db="EMBL/GenBank/DDBJ databases">
        <title>The genome of golden apple snail Pomacea canaliculata provides insight into stress tolerance and invasive adaptation.</title>
        <authorList>
            <person name="Liu C."/>
            <person name="Liu B."/>
            <person name="Ren Y."/>
            <person name="Zhang Y."/>
            <person name="Wang H."/>
            <person name="Li S."/>
            <person name="Jiang F."/>
            <person name="Yin L."/>
            <person name="Zhang G."/>
            <person name="Qian W."/>
            <person name="Fan W."/>
        </authorList>
    </citation>
    <scope>NUCLEOTIDE SEQUENCE [LARGE SCALE GENOMIC DNA]</scope>
    <source>
        <strain evidence="5">SZHN2017</strain>
        <tissue evidence="5">Muscle</tissue>
    </source>
</reference>
<evidence type="ECO:0000259" key="4">
    <source>
        <dbReference type="PROSITE" id="PS50102"/>
    </source>
</evidence>
<dbReference type="InterPro" id="IPR012677">
    <property type="entry name" value="Nucleotide-bd_a/b_plait_sf"/>
</dbReference>
<dbReference type="OrthoDB" id="1875751at2759"/>
<feature type="domain" description="RRM" evidence="4">
    <location>
        <begin position="28"/>
        <end position="95"/>
    </location>
</feature>
<evidence type="ECO:0000313" key="5">
    <source>
        <dbReference type="EMBL" id="PVD35745.1"/>
    </source>
</evidence>
<keyword evidence="1 2" id="KW-0694">RNA-binding</keyword>
<dbReference type="EMBL" id="PZQS01000002">
    <property type="protein sequence ID" value="PVD35745.1"/>
    <property type="molecule type" value="Genomic_DNA"/>
</dbReference>
<gene>
    <name evidence="5" type="ORF">C0Q70_02708</name>
</gene>
<dbReference type="SMART" id="SM00360">
    <property type="entry name" value="RRM"/>
    <property type="match status" value="2"/>
</dbReference>
<proteinExistence type="predicted"/>
<keyword evidence="6" id="KW-1185">Reference proteome</keyword>
<dbReference type="InterPro" id="IPR000504">
    <property type="entry name" value="RRM_dom"/>
</dbReference>
<feature type="region of interest" description="Disordered" evidence="3">
    <location>
        <begin position="1"/>
        <end position="25"/>
    </location>
</feature>
<dbReference type="PANTHER" id="PTHR48026:SF14">
    <property type="entry name" value="HETEROGENEOUS NUCLEAR RIBONUCLEOPROTEIN A1"/>
    <property type="match status" value="1"/>
</dbReference>
<dbReference type="PANTHER" id="PTHR48026">
    <property type="entry name" value="HOMOLOGOUS TO DROSOPHILA SQD (SQUID) PROTEIN"/>
    <property type="match status" value="1"/>
</dbReference>
<protein>
    <recommendedName>
        <fullName evidence="4">RRM domain-containing protein</fullName>
    </recommendedName>
</protein>